<dbReference type="CDD" id="cd04584">
    <property type="entry name" value="CBS_pair_AcuB_like"/>
    <property type="match status" value="1"/>
</dbReference>
<dbReference type="SUPFAM" id="SSF54631">
    <property type="entry name" value="CBS-domain pair"/>
    <property type="match status" value="1"/>
</dbReference>
<dbReference type="EC" id="1.1.1.205" evidence="3"/>
<gene>
    <name evidence="3" type="ORF">MNBD_CHLOROFLEXI01-1930</name>
</gene>
<evidence type="ECO:0000313" key="3">
    <source>
        <dbReference type="EMBL" id="VAW43293.1"/>
    </source>
</evidence>
<evidence type="ECO:0000259" key="2">
    <source>
        <dbReference type="PROSITE" id="PS51371"/>
    </source>
</evidence>
<protein>
    <submittedName>
        <fullName evidence="3">Inosine-5'-monophosphate dehydrogenase</fullName>
        <ecNumber evidence="3">1.1.1.205</ecNumber>
    </submittedName>
</protein>
<evidence type="ECO:0000256" key="1">
    <source>
        <dbReference type="ARBA" id="ARBA00023122"/>
    </source>
</evidence>
<dbReference type="GO" id="GO:0003938">
    <property type="term" value="F:IMP dehydrogenase activity"/>
    <property type="evidence" value="ECO:0007669"/>
    <property type="project" value="UniProtKB-EC"/>
</dbReference>
<dbReference type="EMBL" id="UOEU01001057">
    <property type="protein sequence ID" value="VAW43293.1"/>
    <property type="molecule type" value="Genomic_DNA"/>
</dbReference>
<reference evidence="3" key="1">
    <citation type="submission" date="2018-06" db="EMBL/GenBank/DDBJ databases">
        <authorList>
            <person name="Zhirakovskaya E."/>
        </authorList>
    </citation>
    <scope>NUCLEOTIDE SEQUENCE</scope>
</reference>
<keyword evidence="3" id="KW-0560">Oxidoreductase</keyword>
<dbReference type="Pfam" id="PF00571">
    <property type="entry name" value="CBS"/>
    <property type="match status" value="2"/>
</dbReference>
<dbReference type="InterPro" id="IPR051257">
    <property type="entry name" value="Diverse_CBS-Domain"/>
</dbReference>
<dbReference type="PROSITE" id="PS51371">
    <property type="entry name" value="CBS"/>
    <property type="match status" value="2"/>
</dbReference>
<name>A0A3B0VT30_9ZZZZ</name>
<feature type="domain" description="CBS" evidence="2">
    <location>
        <begin position="10"/>
        <end position="66"/>
    </location>
</feature>
<dbReference type="SMART" id="SM00116">
    <property type="entry name" value="CBS"/>
    <property type="match status" value="2"/>
</dbReference>
<proteinExistence type="predicted"/>
<dbReference type="Gene3D" id="3.10.580.10">
    <property type="entry name" value="CBS-domain"/>
    <property type="match status" value="1"/>
</dbReference>
<organism evidence="3">
    <name type="scientific">hydrothermal vent metagenome</name>
    <dbReference type="NCBI Taxonomy" id="652676"/>
    <lineage>
        <taxon>unclassified sequences</taxon>
        <taxon>metagenomes</taxon>
        <taxon>ecological metagenomes</taxon>
    </lineage>
</organism>
<dbReference type="PANTHER" id="PTHR43080">
    <property type="entry name" value="CBS DOMAIN-CONTAINING PROTEIN CBSX3, MITOCHONDRIAL"/>
    <property type="match status" value="1"/>
</dbReference>
<keyword evidence="1" id="KW-0129">CBS domain</keyword>
<sequence>MKKELVRNWMTHDVKTVHPETTLPKAHQIMMDEEIRRLPVVNKKGKLVGIITLGDVRGAQPSPATSLNIWELNYLLSNLTMKELMTPKPITISPDATIGDAARIMLEHRVSGLPVVDSDGKLVGIITESDIFSMVVIHEWSEE</sequence>
<dbReference type="InterPro" id="IPR000644">
    <property type="entry name" value="CBS_dom"/>
</dbReference>
<dbReference type="AlphaFoldDB" id="A0A3B0VT30"/>
<feature type="domain" description="CBS" evidence="2">
    <location>
        <begin position="85"/>
        <end position="142"/>
    </location>
</feature>
<dbReference type="InterPro" id="IPR046342">
    <property type="entry name" value="CBS_dom_sf"/>
</dbReference>
<dbReference type="PANTHER" id="PTHR43080:SF2">
    <property type="entry name" value="CBS DOMAIN-CONTAINING PROTEIN"/>
    <property type="match status" value="1"/>
</dbReference>
<accession>A0A3B0VT30</accession>